<evidence type="ECO:0000256" key="4">
    <source>
        <dbReference type="PROSITE-ProRule" id="PRU00175"/>
    </source>
</evidence>
<evidence type="ECO:0000256" key="5">
    <source>
        <dbReference type="SAM" id="Coils"/>
    </source>
</evidence>
<dbReference type="EMBL" id="JAWQEG010001041">
    <property type="protein sequence ID" value="KAK3882981.1"/>
    <property type="molecule type" value="Genomic_DNA"/>
</dbReference>
<evidence type="ECO:0000256" key="1">
    <source>
        <dbReference type="ARBA" id="ARBA00022723"/>
    </source>
</evidence>
<dbReference type="PROSITE" id="PS50089">
    <property type="entry name" value="ZF_RING_2"/>
    <property type="match status" value="1"/>
</dbReference>
<feature type="domain" description="PPIase cyclophilin-type" evidence="6">
    <location>
        <begin position="364"/>
        <end position="515"/>
    </location>
</feature>
<evidence type="ECO:0000259" key="6">
    <source>
        <dbReference type="PROSITE" id="PS50072"/>
    </source>
</evidence>
<feature type="domain" description="RING-type" evidence="7">
    <location>
        <begin position="10"/>
        <end position="53"/>
    </location>
</feature>
<dbReference type="Pfam" id="PF00160">
    <property type="entry name" value="Pro_isomerase"/>
    <property type="match status" value="1"/>
</dbReference>
<proteinExistence type="predicted"/>
<dbReference type="InterPro" id="IPR002130">
    <property type="entry name" value="Cyclophilin-type_PPIase_dom"/>
</dbReference>
<gene>
    <name evidence="9" type="ORF">Pcinc_012681</name>
    <name evidence="8" type="ORF">Pcinc_024369</name>
</gene>
<keyword evidence="5" id="KW-0175">Coiled coil</keyword>
<evidence type="ECO:0000256" key="3">
    <source>
        <dbReference type="ARBA" id="ARBA00022833"/>
    </source>
</evidence>
<dbReference type="PANTHER" id="PTHR22791">
    <property type="entry name" value="RING-TYPE DOMAIN-CONTAINING PROTEIN"/>
    <property type="match status" value="1"/>
</dbReference>
<sequence length="519" mass="57282">MEVNDNPEECKVCIVHYDKAKRRPRTLPCGHTFCSLCLSGMIKGGGLACPTCRVHHQATSATRFPISYDMEAVIRKLKILQISSTVPAARDTPDGSGTDLQERQASIKLLTGSLRETMSQLDRYEAQLENWKAEHEEILGRLKELEERNRTALRQLDDERSILLYQRKRGEESLRRLEASQGNLTLASSAQEAVGALEESEASCSEVEDWLQHCRAIFPDPITLHTSLQIREGTRGLLEGVVMDAGEPDITTNTTTTINTTHPDPMDTTSSIMEKVDKIAPVLSVDSLRRLEGGVEALLGTGRVVAVRQDKEGAQPRHARLTVFQGRPHLHALTPPTPQHPPSSHTLQHEALVSSLNPNSTLVFLELGWQGAGRGRVYVRLAPDTQLARHFLRLCTGEMGPSYLHSRLLGVWNRGTEFEVVGGGDYERDDGQGGALLTGEPRPSREYQRAATAGTVRAMHGAAVARGAQFSISTHDCPNREWQWAFGQVESGLEVVRAVAAHKRIREVKIVDCGVVLPF</sequence>
<dbReference type="InterPro" id="IPR051435">
    <property type="entry name" value="RING_finger_E3_ubiq-ligases"/>
</dbReference>
<dbReference type="PANTHER" id="PTHR22791:SF6">
    <property type="entry name" value="RING-TYPE DOMAIN-CONTAINING PROTEIN"/>
    <property type="match status" value="1"/>
</dbReference>
<evidence type="ECO:0000259" key="7">
    <source>
        <dbReference type="PROSITE" id="PS50089"/>
    </source>
</evidence>
<dbReference type="GO" id="GO:0061630">
    <property type="term" value="F:ubiquitin protein ligase activity"/>
    <property type="evidence" value="ECO:0007669"/>
    <property type="project" value="TreeGrafter"/>
</dbReference>
<keyword evidence="3" id="KW-0862">Zinc</keyword>
<evidence type="ECO:0000256" key="2">
    <source>
        <dbReference type="ARBA" id="ARBA00022771"/>
    </source>
</evidence>
<dbReference type="InterPro" id="IPR017907">
    <property type="entry name" value="Znf_RING_CS"/>
</dbReference>
<dbReference type="InterPro" id="IPR001841">
    <property type="entry name" value="Znf_RING"/>
</dbReference>
<keyword evidence="2 4" id="KW-0863">Zinc-finger</keyword>
<dbReference type="SUPFAM" id="SSF57850">
    <property type="entry name" value="RING/U-box"/>
    <property type="match status" value="1"/>
</dbReference>
<evidence type="ECO:0000313" key="9">
    <source>
        <dbReference type="EMBL" id="KAK3882981.1"/>
    </source>
</evidence>
<dbReference type="InterPro" id="IPR029000">
    <property type="entry name" value="Cyclophilin-like_dom_sf"/>
</dbReference>
<dbReference type="PROSITE" id="PS00518">
    <property type="entry name" value="ZF_RING_1"/>
    <property type="match status" value="1"/>
</dbReference>
<accession>A0AAE1KAX4</accession>
<keyword evidence="10" id="KW-1185">Reference proteome</keyword>
<dbReference type="SMART" id="SM00184">
    <property type="entry name" value="RING"/>
    <property type="match status" value="1"/>
</dbReference>
<dbReference type="GO" id="GO:0008270">
    <property type="term" value="F:zinc ion binding"/>
    <property type="evidence" value="ECO:0007669"/>
    <property type="project" value="UniProtKB-KW"/>
</dbReference>
<dbReference type="AlphaFoldDB" id="A0AAE1KAX4"/>
<dbReference type="GO" id="GO:0003755">
    <property type="term" value="F:peptidyl-prolyl cis-trans isomerase activity"/>
    <property type="evidence" value="ECO:0007669"/>
    <property type="project" value="InterPro"/>
</dbReference>
<dbReference type="SUPFAM" id="SSF50891">
    <property type="entry name" value="Cyclophilin-like"/>
    <property type="match status" value="1"/>
</dbReference>
<dbReference type="Gene3D" id="3.30.40.10">
    <property type="entry name" value="Zinc/RING finger domain, C3HC4 (zinc finger)"/>
    <property type="match status" value="1"/>
</dbReference>
<dbReference type="Pfam" id="PF00097">
    <property type="entry name" value="zf-C3HC4"/>
    <property type="match status" value="1"/>
</dbReference>
<keyword evidence="1" id="KW-0479">Metal-binding</keyword>
<protein>
    <recommendedName>
        <fullName evidence="11">RING-type E3 ubiquitin transferase</fullName>
    </recommendedName>
</protein>
<dbReference type="Proteomes" id="UP001286313">
    <property type="component" value="Unassembled WGS sequence"/>
</dbReference>
<dbReference type="GO" id="GO:0016567">
    <property type="term" value="P:protein ubiquitination"/>
    <property type="evidence" value="ECO:0007669"/>
    <property type="project" value="TreeGrafter"/>
</dbReference>
<comment type="caution">
    <text evidence="8">The sequence shown here is derived from an EMBL/GenBank/DDBJ whole genome shotgun (WGS) entry which is preliminary data.</text>
</comment>
<reference evidence="8" key="1">
    <citation type="submission" date="2023-10" db="EMBL/GenBank/DDBJ databases">
        <title>Genome assemblies of two species of porcelain crab, Petrolisthes cinctipes and Petrolisthes manimaculis (Anomura: Porcellanidae).</title>
        <authorList>
            <person name="Angst P."/>
        </authorList>
    </citation>
    <scope>NUCLEOTIDE SEQUENCE</scope>
    <source>
        <strain evidence="8">PB745_01</strain>
        <tissue evidence="8">Gill</tissue>
    </source>
</reference>
<evidence type="ECO:0000313" key="10">
    <source>
        <dbReference type="Proteomes" id="UP001286313"/>
    </source>
</evidence>
<dbReference type="PROSITE" id="PS50072">
    <property type="entry name" value="CSA_PPIASE_2"/>
    <property type="match status" value="1"/>
</dbReference>
<dbReference type="EMBL" id="JAWQEG010002673">
    <property type="protein sequence ID" value="KAK3870411.1"/>
    <property type="molecule type" value="Genomic_DNA"/>
</dbReference>
<dbReference type="InterPro" id="IPR013083">
    <property type="entry name" value="Znf_RING/FYVE/PHD"/>
</dbReference>
<evidence type="ECO:0008006" key="11">
    <source>
        <dbReference type="Google" id="ProtNLM"/>
    </source>
</evidence>
<organism evidence="8 10">
    <name type="scientific">Petrolisthes cinctipes</name>
    <name type="common">Flat porcelain crab</name>
    <dbReference type="NCBI Taxonomy" id="88211"/>
    <lineage>
        <taxon>Eukaryota</taxon>
        <taxon>Metazoa</taxon>
        <taxon>Ecdysozoa</taxon>
        <taxon>Arthropoda</taxon>
        <taxon>Crustacea</taxon>
        <taxon>Multicrustacea</taxon>
        <taxon>Malacostraca</taxon>
        <taxon>Eumalacostraca</taxon>
        <taxon>Eucarida</taxon>
        <taxon>Decapoda</taxon>
        <taxon>Pleocyemata</taxon>
        <taxon>Anomura</taxon>
        <taxon>Galatheoidea</taxon>
        <taxon>Porcellanidae</taxon>
        <taxon>Petrolisthes</taxon>
    </lineage>
</organism>
<dbReference type="InterPro" id="IPR018957">
    <property type="entry name" value="Znf_C3HC4_RING-type"/>
</dbReference>
<evidence type="ECO:0000313" key="8">
    <source>
        <dbReference type="EMBL" id="KAK3870411.1"/>
    </source>
</evidence>
<name>A0AAE1KAX4_PETCI</name>
<dbReference type="Gene3D" id="2.40.100.10">
    <property type="entry name" value="Cyclophilin-like"/>
    <property type="match status" value="1"/>
</dbReference>
<feature type="coiled-coil region" evidence="5">
    <location>
        <begin position="107"/>
        <end position="162"/>
    </location>
</feature>